<organism evidence="3 4">
    <name type="scientific">Phytophthora megakarya</name>
    <dbReference type="NCBI Taxonomy" id="4795"/>
    <lineage>
        <taxon>Eukaryota</taxon>
        <taxon>Sar</taxon>
        <taxon>Stramenopiles</taxon>
        <taxon>Oomycota</taxon>
        <taxon>Peronosporomycetes</taxon>
        <taxon>Peronosporales</taxon>
        <taxon>Peronosporaceae</taxon>
        <taxon>Phytophthora</taxon>
    </lineage>
</organism>
<dbReference type="InterPro" id="IPR043128">
    <property type="entry name" value="Rev_trsase/Diguanyl_cyclase"/>
</dbReference>
<sequence length="273" mass="30878">MFPELEELSLECDIDKADVGVPGVTTPEIEDQMRKILNYHRDGNAASAPAHGVICDLDVGDATPIALRARQIASRYLVKVYELLKKLLETGLTEHSESEWSSPIVIVLKRNGEDIRMLVNQLIKLSRYSLPLIDDLLTDFNAAAWFMSLDMASGFWAIQMTERAKLISAFVCPFGHFQWIRMLFGLKNAPLVYQSVINNCRWGFVRLTPEEEAKVDRDVLEFLELTDPDTGPPIEIPQGEGSFRFAELMKEATSGGTFRPQRRWDQSWGEALT</sequence>
<dbReference type="InterPro" id="IPR050951">
    <property type="entry name" value="Retrovirus_Pol_polyprotein"/>
</dbReference>
<evidence type="ECO:0000313" key="4">
    <source>
        <dbReference type="Proteomes" id="UP000198211"/>
    </source>
</evidence>
<evidence type="ECO:0000256" key="1">
    <source>
        <dbReference type="SAM" id="MobiDB-lite"/>
    </source>
</evidence>
<dbReference type="SUPFAM" id="SSF56672">
    <property type="entry name" value="DNA/RNA polymerases"/>
    <property type="match status" value="1"/>
</dbReference>
<accession>A0A225UDS5</accession>
<dbReference type="Gene3D" id="3.10.10.10">
    <property type="entry name" value="HIV Type 1 Reverse Transcriptase, subunit A, domain 1"/>
    <property type="match status" value="1"/>
</dbReference>
<dbReference type="EMBL" id="NBNE01020713">
    <property type="protein sequence ID" value="OWY91244.1"/>
    <property type="molecule type" value="Genomic_DNA"/>
</dbReference>
<dbReference type="STRING" id="4795.A0A225UDS5"/>
<dbReference type="Proteomes" id="UP000198211">
    <property type="component" value="Unassembled WGS sequence"/>
</dbReference>
<dbReference type="AlphaFoldDB" id="A0A225UDS5"/>
<protein>
    <recommendedName>
        <fullName evidence="2">Reverse transcriptase domain-containing protein</fullName>
    </recommendedName>
</protein>
<dbReference type="Pfam" id="PF00078">
    <property type="entry name" value="RVT_1"/>
    <property type="match status" value="1"/>
</dbReference>
<comment type="caution">
    <text evidence="3">The sequence shown here is derived from an EMBL/GenBank/DDBJ whole genome shotgun (WGS) entry which is preliminary data.</text>
</comment>
<feature type="domain" description="Reverse transcriptase" evidence="2">
    <location>
        <begin position="120"/>
        <end position="199"/>
    </location>
</feature>
<dbReference type="PANTHER" id="PTHR37984:SF5">
    <property type="entry name" value="PROTEIN NYNRIN-LIKE"/>
    <property type="match status" value="1"/>
</dbReference>
<dbReference type="InterPro" id="IPR000477">
    <property type="entry name" value="RT_dom"/>
</dbReference>
<keyword evidence="4" id="KW-1185">Reference proteome</keyword>
<feature type="region of interest" description="Disordered" evidence="1">
    <location>
        <begin position="254"/>
        <end position="273"/>
    </location>
</feature>
<dbReference type="Gene3D" id="3.30.70.270">
    <property type="match status" value="1"/>
</dbReference>
<dbReference type="CDD" id="cd01647">
    <property type="entry name" value="RT_LTR"/>
    <property type="match status" value="1"/>
</dbReference>
<dbReference type="PANTHER" id="PTHR37984">
    <property type="entry name" value="PROTEIN CBG26694"/>
    <property type="match status" value="1"/>
</dbReference>
<name>A0A225UDS5_9STRA</name>
<evidence type="ECO:0000259" key="2">
    <source>
        <dbReference type="Pfam" id="PF00078"/>
    </source>
</evidence>
<gene>
    <name evidence="3" type="ORF">PHMEG_00040260</name>
</gene>
<evidence type="ECO:0000313" key="3">
    <source>
        <dbReference type="EMBL" id="OWY91244.1"/>
    </source>
</evidence>
<reference evidence="4" key="1">
    <citation type="submission" date="2017-03" db="EMBL/GenBank/DDBJ databases">
        <title>Phytopthora megakarya and P. palmivora, two closely related causual agents of cacao black pod achieved similar genome size and gene model numbers by different mechanisms.</title>
        <authorList>
            <person name="Ali S."/>
            <person name="Shao J."/>
            <person name="Larry D.J."/>
            <person name="Kronmiller B."/>
            <person name="Shen D."/>
            <person name="Strem M.D."/>
            <person name="Melnick R.L."/>
            <person name="Guiltinan M.J."/>
            <person name="Tyler B.M."/>
            <person name="Meinhardt L.W."/>
            <person name="Bailey B.A."/>
        </authorList>
    </citation>
    <scope>NUCLEOTIDE SEQUENCE [LARGE SCALE GENOMIC DNA]</scope>
    <source>
        <strain evidence="4">zdho120</strain>
    </source>
</reference>
<dbReference type="InterPro" id="IPR043502">
    <property type="entry name" value="DNA/RNA_pol_sf"/>
</dbReference>
<proteinExistence type="predicted"/>